<dbReference type="OrthoDB" id="8756677at2"/>
<keyword evidence="4" id="KW-1185">Reference proteome</keyword>
<dbReference type="SUPFAM" id="SSF54427">
    <property type="entry name" value="NTF2-like"/>
    <property type="match status" value="1"/>
</dbReference>
<sequence>MKAFLGAAALVLCSTPAFSADCLEADALKRLDGQYEDALRVGNPEFMRVLLADDFVWVHNHAVAAEDKATLVGRLGEGHEVPLARRSEQVAYRRLDNTAVLSGFTTVEKAPREEGGEVRGNKYHFMRTYVAVEGECHLLSNQTMKVWSSEEEVN</sequence>
<dbReference type="Proteomes" id="UP000273643">
    <property type="component" value="Unassembled WGS sequence"/>
</dbReference>
<dbReference type="AlphaFoldDB" id="A0A3N1P875"/>
<feature type="signal peptide" evidence="1">
    <location>
        <begin position="1"/>
        <end position="19"/>
    </location>
</feature>
<evidence type="ECO:0000313" key="4">
    <source>
        <dbReference type="Proteomes" id="UP000273643"/>
    </source>
</evidence>
<gene>
    <name evidence="3" type="ORF">EDC38_1544</name>
</gene>
<dbReference type="EMBL" id="RJUK01000001">
    <property type="protein sequence ID" value="ROQ20926.1"/>
    <property type="molecule type" value="Genomic_DNA"/>
</dbReference>
<feature type="chain" id="PRO_5018125974" evidence="1">
    <location>
        <begin position="20"/>
        <end position="154"/>
    </location>
</feature>
<evidence type="ECO:0000256" key="1">
    <source>
        <dbReference type="SAM" id="SignalP"/>
    </source>
</evidence>
<protein>
    <submittedName>
        <fullName evidence="3">Uncharacterized protein DUF4440</fullName>
    </submittedName>
</protein>
<dbReference type="Gene3D" id="3.10.450.50">
    <property type="match status" value="1"/>
</dbReference>
<comment type="caution">
    <text evidence="3">The sequence shown here is derived from an EMBL/GenBank/DDBJ whole genome shotgun (WGS) entry which is preliminary data.</text>
</comment>
<dbReference type="Pfam" id="PF14534">
    <property type="entry name" value="DUF4440"/>
    <property type="match status" value="1"/>
</dbReference>
<dbReference type="InterPro" id="IPR027843">
    <property type="entry name" value="DUF4440"/>
</dbReference>
<feature type="domain" description="DUF4440" evidence="2">
    <location>
        <begin position="29"/>
        <end position="136"/>
    </location>
</feature>
<dbReference type="InterPro" id="IPR032710">
    <property type="entry name" value="NTF2-like_dom_sf"/>
</dbReference>
<keyword evidence="1" id="KW-0732">Signal</keyword>
<reference evidence="3 4" key="1">
    <citation type="submission" date="2018-11" db="EMBL/GenBank/DDBJ databases">
        <title>Genomic Encyclopedia of Type Strains, Phase IV (KMG-IV): sequencing the most valuable type-strain genomes for metagenomic binning, comparative biology and taxonomic classification.</title>
        <authorList>
            <person name="Goeker M."/>
        </authorList>
    </citation>
    <scope>NUCLEOTIDE SEQUENCE [LARGE SCALE GENOMIC DNA]</scope>
    <source>
        <strain evidence="3 4">DSM 16974</strain>
    </source>
</reference>
<name>A0A3N1P875_9GAMM</name>
<dbReference type="RefSeq" id="WP_123637998.1">
    <property type="nucleotide sequence ID" value="NZ_RJUK01000001.1"/>
</dbReference>
<evidence type="ECO:0000259" key="2">
    <source>
        <dbReference type="Pfam" id="PF14534"/>
    </source>
</evidence>
<accession>A0A3N1P875</accession>
<evidence type="ECO:0000313" key="3">
    <source>
        <dbReference type="EMBL" id="ROQ20926.1"/>
    </source>
</evidence>
<organism evidence="3 4">
    <name type="scientific">Marinimicrobium koreense</name>
    <dbReference type="NCBI Taxonomy" id="306545"/>
    <lineage>
        <taxon>Bacteria</taxon>
        <taxon>Pseudomonadati</taxon>
        <taxon>Pseudomonadota</taxon>
        <taxon>Gammaproteobacteria</taxon>
        <taxon>Cellvibrionales</taxon>
        <taxon>Cellvibrionaceae</taxon>
        <taxon>Marinimicrobium</taxon>
    </lineage>
</organism>
<proteinExistence type="predicted"/>